<dbReference type="AlphaFoldDB" id="A0A834MBW7"/>
<keyword evidence="9" id="KW-1185">Reference proteome</keyword>
<name>A0A834MBW7_RHYFE</name>
<evidence type="ECO:0000256" key="6">
    <source>
        <dbReference type="ARBA" id="ARBA00023136"/>
    </source>
</evidence>
<feature type="transmembrane region" description="Helical" evidence="7">
    <location>
        <begin position="130"/>
        <end position="150"/>
    </location>
</feature>
<keyword evidence="6 7" id="KW-0472">Membrane</keyword>
<feature type="transmembrane region" description="Helical" evidence="7">
    <location>
        <begin position="44"/>
        <end position="63"/>
    </location>
</feature>
<evidence type="ECO:0000256" key="3">
    <source>
        <dbReference type="ARBA" id="ARBA00022448"/>
    </source>
</evidence>
<accession>A0A834MBW7</accession>
<dbReference type="GO" id="GO:0005337">
    <property type="term" value="F:nucleoside transmembrane transporter activity"/>
    <property type="evidence" value="ECO:0007669"/>
    <property type="project" value="InterPro"/>
</dbReference>
<feature type="transmembrane region" description="Helical" evidence="7">
    <location>
        <begin position="356"/>
        <end position="378"/>
    </location>
</feature>
<gene>
    <name evidence="8" type="ORF">GWI33_007614</name>
</gene>
<evidence type="ECO:0000313" key="8">
    <source>
        <dbReference type="EMBL" id="KAF7279101.1"/>
    </source>
</evidence>
<dbReference type="InterPro" id="IPR002259">
    <property type="entry name" value="Eqnu_transpt"/>
</dbReference>
<evidence type="ECO:0000256" key="5">
    <source>
        <dbReference type="ARBA" id="ARBA00022989"/>
    </source>
</evidence>
<comment type="similarity">
    <text evidence="2">Belongs to the SLC29A/ENT transporter (TC 2.A.57) family.</text>
</comment>
<evidence type="ECO:0000313" key="9">
    <source>
        <dbReference type="Proteomes" id="UP000625711"/>
    </source>
</evidence>
<organism evidence="8 9">
    <name type="scientific">Rhynchophorus ferrugineus</name>
    <name type="common">Red palm weevil</name>
    <name type="synonym">Curculio ferrugineus</name>
    <dbReference type="NCBI Taxonomy" id="354439"/>
    <lineage>
        <taxon>Eukaryota</taxon>
        <taxon>Metazoa</taxon>
        <taxon>Ecdysozoa</taxon>
        <taxon>Arthropoda</taxon>
        <taxon>Hexapoda</taxon>
        <taxon>Insecta</taxon>
        <taxon>Pterygota</taxon>
        <taxon>Neoptera</taxon>
        <taxon>Endopterygota</taxon>
        <taxon>Coleoptera</taxon>
        <taxon>Polyphaga</taxon>
        <taxon>Cucujiformia</taxon>
        <taxon>Curculionidae</taxon>
        <taxon>Dryophthorinae</taxon>
        <taxon>Rhynchophorus</taxon>
    </lineage>
</organism>
<dbReference type="GO" id="GO:0005886">
    <property type="term" value="C:plasma membrane"/>
    <property type="evidence" value="ECO:0007669"/>
    <property type="project" value="TreeGrafter"/>
</dbReference>
<dbReference type="OrthoDB" id="46396at2759"/>
<reference evidence="8" key="1">
    <citation type="submission" date="2020-08" db="EMBL/GenBank/DDBJ databases">
        <title>Genome sequencing and assembly of the red palm weevil Rhynchophorus ferrugineus.</title>
        <authorList>
            <person name="Dias G.B."/>
            <person name="Bergman C.M."/>
            <person name="Manee M."/>
        </authorList>
    </citation>
    <scope>NUCLEOTIDE SEQUENCE</scope>
    <source>
        <strain evidence="8">AA-2017</strain>
        <tissue evidence="8">Whole larva</tissue>
    </source>
</reference>
<dbReference type="Proteomes" id="UP000625711">
    <property type="component" value="Unassembled WGS sequence"/>
</dbReference>
<feature type="transmembrane region" description="Helical" evidence="7">
    <location>
        <begin position="426"/>
        <end position="449"/>
    </location>
</feature>
<feature type="transmembrane region" description="Helical" evidence="7">
    <location>
        <begin position="284"/>
        <end position="303"/>
    </location>
</feature>
<dbReference type="EMBL" id="JAACXV010000375">
    <property type="protein sequence ID" value="KAF7279101.1"/>
    <property type="molecule type" value="Genomic_DNA"/>
</dbReference>
<feature type="transmembrane region" description="Helical" evidence="7">
    <location>
        <begin position="225"/>
        <end position="246"/>
    </location>
</feature>
<feature type="transmembrane region" description="Helical" evidence="7">
    <location>
        <begin position="98"/>
        <end position="118"/>
    </location>
</feature>
<dbReference type="PRINTS" id="PR01130">
    <property type="entry name" value="DERENTRNSPRT"/>
</dbReference>
<dbReference type="InterPro" id="IPR036259">
    <property type="entry name" value="MFS_trans_sf"/>
</dbReference>
<keyword evidence="3" id="KW-0813">Transport</keyword>
<keyword evidence="4 7" id="KW-0812">Transmembrane</keyword>
<dbReference type="Pfam" id="PF01733">
    <property type="entry name" value="Nucleoside_tran"/>
    <property type="match status" value="1"/>
</dbReference>
<keyword evidence="5 7" id="KW-1133">Transmembrane helix</keyword>
<evidence type="ECO:0000256" key="2">
    <source>
        <dbReference type="ARBA" id="ARBA00007965"/>
    </source>
</evidence>
<comment type="subcellular location">
    <subcellularLocation>
        <location evidence="1">Membrane</location>
        <topology evidence="1">Multi-pass membrane protein</topology>
    </subcellularLocation>
</comment>
<evidence type="ECO:0000256" key="1">
    <source>
        <dbReference type="ARBA" id="ARBA00004141"/>
    </source>
</evidence>
<proteinExistence type="inferred from homology"/>
<evidence type="ECO:0000256" key="4">
    <source>
        <dbReference type="ARBA" id="ARBA00022692"/>
    </source>
</evidence>
<protein>
    <recommendedName>
        <fullName evidence="10">Equilibrative nucleoside transporter 3</fullName>
    </recommendedName>
</protein>
<dbReference type="PIRSF" id="PIRSF016379">
    <property type="entry name" value="ENT"/>
    <property type="match status" value="1"/>
</dbReference>
<feature type="transmembrane region" description="Helical" evidence="7">
    <location>
        <begin position="323"/>
        <end position="344"/>
    </location>
</feature>
<dbReference type="Gene3D" id="1.20.1250.20">
    <property type="entry name" value="MFS general substrate transporter like domains"/>
    <property type="match status" value="1"/>
</dbReference>
<dbReference type="SUPFAM" id="SSF103473">
    <property type="entry name" value="MFS general substrate transporter"/>
    <property type="match status" value="1"/>
</dbReference>
<dbReference type="PANTHER" id="PTHR10332:SF88">
    <property type="entry name" value="EQUILIBRATIVE NUCLEOSIDE TRANSPORTER 1, ISOFORM A"/>
    <property type="match status" value="1"/>
</dbReference>
<evidence type="ECO:0008006" key="10">
    <source>
        <dbReference type="Google" id="ProtNLM"/>
    </source>
</evidence>
<feature type="transmembrane region" description="Helical" evidence="7">
    <location>
        <begin position="197"/>
        <end position="219"/>
    </location>
</feature>
<feature type="transmembrane region" description="Helical" evidence="7">
    <location>
        <begin position="156"/>
        <end position="185"/>
    </location>
</feature>
<comment type="caution">
    <text evidence="8">The sequence shown here is derived from an EMBL/GenBank/DDBJ whole genome shotgun (WGS) entry which is preliminary data.</text>
</comment>
<sequence>MSSINTVPLLQEIDSDNEEGTENLLVGDNRPLFKPVEPRDKFHTVYLIFYLLGVVTILPWNFYVTANDYWMYKFRDVHSHNLTTASEVKNKTQLQAEFTSYISVASAVPSLLFLILNTAISHRVSLNKRILGSLIFMLIFMIQTLVFVVIDTDQWQYLFFIVTLVTIVLLNVCSAILSGSIFGIVGNFSPVYITATIGGQALGGIFAAIAEIISLAIGASSTHSALVYFIIGNITIAFSIVCYVVLVKTVFFKYHIEDKFLSISDFSSSSSVPLISHQIIVKKIWVHGVSMFLVFAITLSVYPGVTVLIDSEGKGHGNKWNDVFFVPTIAYFLFSVGDYLGRLLAGKCQKPKNESIILILSLSRFVFIPLMMLCNANPRRYWAVVFDRDYQYIIILLMCALSNGYLANLTAILAPRKVDNFEKESASSIMTVFMGIGLAVGSVISLFMVKLL</sequence>
<dbReference type="PANTHER" id="PTHR10332">
    <property type="entry name" value="EQUILIBRATIVE NUCLEOSIDE TRANSPORTER"/>
    <property type="match status" value="1"/>
</dbReference>
<feature type="transmembrane region" description="Helical" evidence="7">
    <location>
        <begin position="390"/>
        <end position="414"/>
    </location>
</feature>
<evidence type="ECO:0000256" key="7">
    <source>
        <dbReference type="SAM" id="Phobius"/>
    </source>
</evidence>